<dbReference type="AlphaFoldDB" id="B0MM34"/>
<gene>
    <name evidence="1" type="ORF">EUBSIR_00883</name>
</gene>
<protein>
    <submittedName>
        <fullName evidence="1">Uncharacterized protein</fullName>
    </submittedName>
</protein>
<organism evidence="1 2">
    <name type="scientific">[Eubacterium] siraeum DSM 15702</name>
    <dbReference type="NCBI Taxonomy" id="428128"/>
    <lineage>
        <taxon>Bacteria</taxon>
        <taxon>Bacillati</taxon>
        <taxon>Bacillota</taxon>
        <taxon>Clostridia</taxon>
        <taxon>Eubacteriales</taxon>
        <taxon>Oscillospiraceae</taxon>
        <taxon>Oscillospiraceae incertae sedis</taxon>
    </lineage>
</organism>
<reference evidence="1" key="1">
    <citation type="submission" date="2007-10" db="EMBL/GenBank/DDBJ databases">
        <authorList>
            <person name="Fulton L."/>
            <person name="Clifton S."/>
            <person name="Fulton B."/>
            <person name="Xu J."/>
            <person name="Minx P."/>
            <person name="Pepin K.H."/>
            <person name="Johnson M."/>
            <person name="Thiruvilangam P."/>
            <person name="Bhonagiri V."/>
            <person name="Nash W.E."/>
            <person name="Mardis E.R."/>
            <person name="Wilson R.K."/>
        </authorList>
    </citation>
    <scope>NUCLEOTIDE SEQUENCE [LARGE SCALE GENOMIC DNA]</scope>
    <source>
        <strain evidence="1">DSM 15702</strain>
    </source>
</reference>
<evidence type="ECO:0000313" key="2">
    <source>
        <dbReference type="Proteomes" id="UP000005326"/>
    </source>
</evidence>
<proteinExistence type="predicted"/>
<name>B0MM34_9FIRM</name>
<dbReference type="EMBL" id="ABCA03000040">
    <property type="protein sequence ID" value="EDS01212.1"/>
    <property type="molecule type" value="Genomic_DNA"/>
</dbReference>
<sequence length="63" mass="7471">MLNRKPFRRLKNGVSLIIMRCLENRSWLPANISRSPCYLCYILYISEKTQIILTSRIFPLQTP</sequence>
<comment type="caution">
    <text evidence="1">The sequence shown here is derived from an EMBL/GenBank/DDBJ whole genome shotgun (WGS) entry which is preliminary data.</text>
</comment>
<evidence type="ECO:0000313" key="1">
    <source>
        <dbReference type="EMBL" id="EDS01212.1"/>
    </source>
</evidence>
<keyword evidence="2" id="KW-1185">Reference proteome</keyword>
<reference evidence="1" key="2">
    <citation type="submission" date="2014-06" db="EMBL/GenBank/DDBJ databases">
        <title>Draft genome sequence of Eubacterium siraeum (DSM 15702).</title>
        <authorList>
            <person name="Sudarsanam P."/>
            <person name="Ley R."/>
            <person name="Guruge J."/>
            <person name="Turnbaugh P.J."/>
            <person name="Mahowald M."/>
            <person name="Liep D."/>
            <person name="Gordon J."/>
        </authorList>
    </citation>
    <scope>NUCLEOTIDE SEQUENCE</scope>
    <source>
        <strain evidence="1">DSM 15702</strain>
    </source>
</reference>
<accession>B0MM34</accession>
<dbReference type="Proteomes" id="UP000005326">
    <property type="component" value="Unassembled WGS sequence"/>
</dbReference>